<dbReference type="InterPro" id="IPR003616">
    <property type="entry name" value="Post-SET_dom"/>
</dbReference>
<dbReference type="eggNOG" id="KOG4443">
    <property type="taxonomic scope" value="Eukaryota"/>
</dbReference>
<dbReference type="GO" id="GO:0045893">
    <property type="term" value="P:positive regulation of DNA-templated transcription"/>
    <property type="evidence" value="ECO:0007669"/>
    <property type="project" value="TreeGrafter"/>
</dbReference>
<dbReference type="HOGENOM" id="CLU_238882_0_0_1"/>
<dbReference type="PANTHER" id="PTHR45838:SF4">
    <property type="entry name" value="HISTONE-LYSINE N-METHYLTRANSFERASE TRITHORAX"/>
    <property type="match status" value="1"/>
</dbReference>
<evidence type="ECO:0000256" key="9">
    <source>
        <dbReference type="ARBA" id="ARBA00023015"/>
    </source>
</evidence>
<feature type="compositionally biased region" description="Basic and acidic residues" evidence="13">
    <location>
        <begin position="910"/>
        <end position="925"/>
    </location>
</feature>
<dbReference type="PROSITE" id="PS50016">
    <property type="entry name" value="ZF_PHD_2"/>
    <property type="match status" value="1"/>
</dbReference>
<dbReference type="InterPro" id="IPR046341">
    <property type="entry name" value="SET_dom_sf"/>
</dbReference>
<dbReference type="PROSITE" id="PS50280">
    <property type="entry name" value="SET"/>
    <property type="match status" value="1"/>
</dbReference>
<dbReference type="CDD" id="cd15492">
    <property type="entry name" value="PHD_BRPF_JADE_like"/>
    <property type="match status" value="1"/>
</dbReference>
<dbReference type="InterPro" id="IPR001965">
    <property type="entry name" value="Znf_PHD"/>
</dbReference>
<evidence type="ECO:0000256" key="12">
    <source>
        <dbReference type="PROSITE-ProRule" id="PRU00146"/>
    </source>
</evidence>
<evidence type="ECO:0000313" key="17">
    <source>
        <dbReference type="EnsemblPlants" id="LPERR09G15170.1"/>
    </source>
</evidence>
<dbReference type="PANTHER" id="PTHR45838">
    <property type="entry name" value="HISTONE-LYSINE-N-METHYLTRANSFERASE 2 KMT2 FAMILY MEMBER"/>
    <property type="match status" value="1"/>
</dbReference>
<dbReference type="Pfam" id="PF00856">
    <property type="entry name" value="SET"/>
    <property type="match status" value="1"/>
</dbReference>
<evidence type="ECO:0000256" key="10">
    <source>
        <dbReference type="ARBA" id="ARBA00023163"/>
    </source>
</evidence>
<evidence type="ECO:0000256" key="6">
    <source>
        <dbReference type="ARBA" id="ARBA00022771"/>
    </source>
</evidence>
<dbReference type="PROSITE" id="PS01359">
    <property type="entry name" value="ZF_PHD_1"/>
    <property type="match status" value="1"/>
</dbReference>
<reference evidence="18" key="2">
    <citation type="submission" date="2013-12" db="EMBL/GenBank/DDBJ databases">
        <authorList>
            <person name="Yu Y."/>
            <person name="Lee S."/>
            <person name="de Baynast K."/>
            <person name="Wissotski M."/>
            <person name="Liu L."/>
            <person name="Talag J."/>
            <person name="Goicoechea J."/>
            <person name="Angelova A."/>
            <person name="Jetty R."/>
            <person name="Kudrna D."/>
            <person name="Golser W."/>
            <person name="Rivera L."/>
            <person name="Zhang J."/>
            <person name="Wing R."/>
        </authorList>
    </citation>
    <scope>NUCLEOTIDE SEQUENCE</scope>
</reference>
<dbReference type="GO" id="GO:0008270">
    <property type="term" value="F:zinc ion binding"/>
    <property type="evidence" value="ECO:0007669"/>
    <property type="project" value="UniProtKB-KW"/>
</dbReference>
<keyword evidence="4" id="KW-0949">S-adenosyl-L-methionine</keyword>
<dbReference type="PROSITE" id="PS50868">
    <property type="entry name" value="POST_SET"/>
    <property type="match status" value="1"/>
</dbReference>
<evidence type="ECO:0000256" key="5">
    <source>
        <dbReference type="ARBA" id="ARBA00022723"/>
    </source>
</evidence>
<keyword evidence="8" id="KW-0156">Chromatin regulator</keyword>
<dbReference type="FunFam" id="2.170.270.10:FF:000086">
    <property type="entry name" value="Histone-lysine N-methyltransferase"/>
    <property type="match status" value="1"/>
</dbReference>
<keyword evidence="7" id="KW-0862">Zinc</keyword>
<feature type="compositionally biased region" description="Basic residues" evidence="13">
    <location>
        <begin position="967"/>
        <end position="976"/>
    </location>
</feature>
<dbReference type="InterPro" id="IPR019787">
    <property type="entry name" value="Znf_PHD-finger"/>
</dbReference>
<evidence type="ECO:0000313" key="18">
    <source>
        <dbReference type="Proteomes" id="UP000032180"/>
    </source>
</evidence>
<evidence type="ECO:0000256" key="11">
    <source>
        <dbReference type="ARBA" id="ARBA00023242"/>
    </source>
</evidence>
<evidence type="ECO:0000259" key="16">
    <source>
        <dbReference type="PROSITE" id="PS50868"/>
    </source>
</evidence>
<evidence type="ECO:0000256" key="4">
    <source>
        <dbReference type="ARBA" id="ARBA00022691"/>
    </source>
</evidence>
<feature type="domain" description="SET" evidence="15">
    <location>
        <begin position="1520"/>
        <end position="1641"/>
    </location>
</feature>
<evidence type="ECO:0000256" key="13">
    <source>
        <dbReference type="SAM" id="MobiDB-lite"/>
    </source>
</evidence>
<keyword evidence="11" id="KW-0539">Nucleus</keyword>
<keyword evidence="5" id="KW-0479">Metal-binding</keyword>
<dbReference type="eggNOG" id="KOG0954">
    <property type="taxonomic scope" value="Eukaryota"/>
</dbReference>
<dbReference type="Pfam" id="PF13832">
    <property type="entry name" value="zf-HC5HC2H_2"/>
    <property type="match status" value="1"/>
</dbReference>
<dbReference type="FunFam" id="3.30.40.10:FF:000484">
    <property type="entry name" value="Histone-lysine N-methyltransferase ATX4"/>
    <property type="match status" value="1"/>
</dbReference>
<evidence type="ECO:0000256" key="8">
    <source>
        <dbReference type="ARBA" id="ARBA00022853"/>
    </source>
</evidence>
<name>A0A0D9XGM5_9ORYZ</name>
<accession>A0A0D9XGM5</accession>
<dbReference type="STRING" id="77586.A0A0D9XGM5"/>
<evidence type="ECO:0008006" key="19">
    <source>
        <dbReference type="Google" id="ProtNLM"/>
    </source>
</evidence>
<dbReference type="CDD" id="cd10518">
    <property type="entry name" value="SET_SETD1-like"/>
    <property type="match status" value="1"/>
</dbReference>
<feature type="domain" description="PHD-type" evidence="14">
    <location>
        <begin position="1193"/>
        <end position="1243"/>
    </location>
</feature>
<dbReference type="Gramene" id="LPERR09G15170.1">
    <property type="protein sequence ID" value="LPERR09G15170.1"/>
    <property type="gene ID" value="LPERR09G15170"/>
</dbReference>
<sequence>MLNGSNAASVIDLTRASPLRGEEPLPKHPRHGMAASSSVEQSSCLGASFQNRNGNAQGSFLGECSVNNGISQGAIQFQDSSACAVQKLPSKPTLRHHPALLGDQIRVSCLNVGGEFFVGEAGIFGVQCFCHQLRMSVAKFCEHSGGPAEKASEIVIMDNGMTIGKWLKYSMAVGASISDTKWDWPEWACIRYSPEEYWKKNLLITNNKMEKTGLFSGHGKKTGPIDNSFYSSEMFGGFTSVEKLVNKPDETYYRKSVGLHEAFTKKQALHQSSKINLANHMVHDMNLNSISRPSERTYSTANTGLTYSRNHLAHNYANLLEKNLNNLSRSPGPSSTRVLSYDSRACMPDIPHKIFQDGSVRPSNTELKLGQSSYHQSTLFPSVQSTTIEFQKPQKYPQFTNPNAYQKQTTKAIENIEPSFGTGDRKRPLEVANGISHSGLDEITDDTAKNSFISLFLSHLERNSTSESIDDVLNSNEHYLLKAPDVAYISDDLKDASTQVERRANDNQLKLAPTIIHTKRISDGRSLPVVSKGYVHQDILHANSQDSSINGDCPTHLLPSQPNAGFSKICAGVPSPVKCRCCNYVADKFYLTRAETGAPCFHDRSENQYIDAVAKLRKILPDLVLELAISANLISVTMVLQFQPIGLSLKSCCRAWPIDGFHYRSSMGHIASSLTKNPLVDIPNNTEPSTCWNGKCCCSLVPKCLAGYGFTKHCVAKIDQTDHTIQKSKDEQVPARCCTLGESERLRCQCSSEIIASRSDPKASFRKEVSTKVLDQPSVPISEKLKNVTEASAIGGCWSYETAREKESGCRDSGIFKQLKSGFSSGFSSDVVTKFSASPELNNISSCTAKYGLEHKNLVFDEGSRIEKCSSSSYVPISTGCEEAQNSFSRFHLVPSSVKHKSNQISEGSTLKEHENEEQRSEMPKKTRTLRCCIKQSESDDCIRKINLSCLEGDSQPQHEVGPFSHRVSKTKRKHPPMHLNKRVKRLHSNRKVLNVDDEQSDDEGILPIESNFSDRKKEEDIMITLDRTQCQQQGSRLFVRKLPKYVSLNCIVNEPYSEDACSGNASIDSCLIATGLTNDNRKSPKIVPLNLILKKAKRFHAVKPLCKRQNIHFSDEKSSDCSADKSSSSNRSFGPQDELWSPKKNRYSSDVLRPHIKSDRQSPGCVLEEDESHSLTDTETSRLSLSASRSRDASCCVCGLSNLDPCNQLIECNKCNIKVHQACYGVLKVPRGQWLCRPCKINDQDTVCVLCGYGGGAMTRALKAHNILKSLLRGITTATRSDKYVYSSGNVNSECTSKLHGEYVRHESFHGPRSRSCNTISSIDIKEASIGSACGNIITKMWTSSRNSSLLGPRTRQWVHVVCGLWTPGTKCPNAITMSAFDISGASPGKRNTECSICKRTGGSFMGCRDGLLQSESEGEHNENVGFYGRCLDHATIDPNHFNPEKCLRSNDWTCARAEGFRGRKGDWFGANHSRKPEEKFGECGVSQEQINAWLRINGSKSCMRGQEYVHYKQLKGWKHLVVYKSGIHGLGLYTSEFIPRGSSVVEYVGEIVRQRVADKREIEYQSGKRQQYKSACYFFKIDKEHIIDATRKGGIARFINHSCQPNCVAKIISVRNTKKVIFFAERHINPGEEITYDYHFNREDEGQKIPCFCRSRGCRRYLN</sequence>
<reference evidence="17 18" key="1">
    <citation type="submission" date="2012-08" db="EMBL/GenBank/DDBJ databases">
        <title>Oryza genome evolution.</title>
        <authorList>
            <person name="Wing R.A."/>
        </authorList>
    </citation>
    <scope>NUCLEOTIDE SEQUENCE</scope>
</reference>
<dbReference type="EnsemblPlants" id="LPERR09G15170.1">
    <property type="protein sequence ID" value="LPERR09G15170.1"/>
    <property type="gene ID" value="LPERR09G15170"/>
</dbReference>
<dbReference type="InterPro" id="IPR001214">
    <property type="entry name" value="SET_dom"/>
</dbReference>
<dbReference type="InterPro" id="IPR011011">
    <property type="entry name" value="Znf_FYVE_PHD"/>
</dbReference>
<evidence type="ECO:0000259" key="14">
    <source>
        <dbReference type="PROSITE" id="PS50016"/>
    </source>
</evidence>
<dbReference type="Pfam" id="PF13831">
    <property type="entry name" value="PHD_2"/>
    <property type="match status" value="1"/>
</dbReference>
<dbReference type="InterPro" id="IPR019786">
    <property type="entry name" value="Zinc_finger_PHD-type_CS"/>
</dbReference>
<evidence type="ECO:0000259" key="15">
    <source>
        <dbReference type="PROSITE" id="PS50280"/>
    </source>
</evidence>
<keyword evidence="3" id="KW-0808">Transferase</keyword>
<dbReference type="InterPro" id="IPR032308">
    <property type="entry name" value="TDBD"/>
</dbReference>
<dbReference type="SMART" id="SM00317">
    <property type="entry name" value="SET"/>
    <property type="match status" value="1"/>
</dbReference>
<dbReference type="GO" id="GO:0042800">
    <property type="term" value="F:histone H3K4 methyltransferase activity"/>
    <property type="evidence" value="ECO:0007669"/>
    <property type="project" value="TreeGrafter"/>
</dbReference>
<evidence type="ECO:0000256" key="3">
    <source>
        <dbReference type="ARBA" id="ARBA00022679"/>
    </source>
</evidence>
<dbReference type="SUPFAM" id="SSF57903">
    <property type="entry name" value="FYVE/PHD zinc finger"/>
    <property type="match status" value="1"/>
</dbReference>
<keyword evidence="2" id="KW-0489">Methyltransferase</keyword>
<dbReference type="SMART" id="SM00249">
    <property type="entry name" value="PHD"/>
    <property type="match status" value="1"/>
</dbReference>
<dbReference type="Gene3D" id="3.30.40.10">
    <property type="entry name" value="Zinc/RING finger domain, C3HC4 (zinc finger)"/>
    <property type="match status" value="1"/>
</dbReference>
<dbReference type="Pfam" id="PF16135">
    <property type="entry name" value="TDBD"/>
    <property type="match status" value="1"/>
</dbReference>
<keyword evidence="10" id="KW-0804">Transcription</keyword>
<dbReference type="InterPro" id="IPR013083">
    <property type="entry name" value="Znf_RING/FYVE/PHD"/>
</dbReference>
<feature type="region of interest" description="Disordered" evidence="13">
    <location>
        <begin position="13"/>
        <end position="33"/>
    </location>
</feature>
<protein>
    <recommendedName>
        <fullName evidence="19">Histone-lysine N-methyltransferase</fullName>
    </recommendedName>
</protein>
<dbReference type="SUPFAM" id="SSF82199">
    <property type="entry name" value="SET domain"/>
    <property type="match status" value="1"/>
</dbReference>
<comment type="subcellular location">
    <subcellularLocation>
        <location evidence="1">Nucleus</location>
    </subcellularLocation>
</comment>
<feature type="region of interest" description="Disordered" evidence="13">
    <location>
        <begin position="1117"/>
        <end position="1184"/>
    </location>
</feature>
<keyword evidence="9" id="KW-0805">Transcription regulation</keyword>
<keyword evidence="6 12" id="KW-0863">Zinc-finger</keyword>
<evidence type="ECO:0000256" key="7">
    <source>
        <dbReference type="ARBA" id="ARBA00022833"/>
    </source>
</evidence>
<reference evidence="17" key="3">
    <citation type="submission" date="2015-04" db="UniProtKB">
        <authorList>
            <consortium name="EnsemblPlants"/>
        </authorList>
    </citation>
    <scope>IDENTIFICATION</scope>
</reference>
<dbReference type="GO" id="GO:0032259">
    <property type="term" value="P:methylation"/>
    <property type="evidence" value="ECO:0007669"/>
    <property type="project" value="UniProtKB-KW"/>
</dbReference>
<feature type="region of interest" description="Disordered" evidence="13">
    <location>
        <begin position="956"/>
        <end position="976"/>
    </location>
</feature>
<organism evidence="17 18">
    <name type="scientific">Leersia perrieri</name>
    <dbReference type="NCBI Taxonomy" id="77586"/>
    <lineage>
        <taxon>Eukaryota</taxon>
        <taxon>Viridiplantae</taxon>
        <taxon>Streptophyta</taxon>
        <taxon>Embryophyta</taxon>
        <taxon>Tracheophyta</taxon>
        <taxon>Spermatophyta</taxon>
        <taxon>Magnoliopsida</taxon>
        <taxon>Liliopsida</taxon>
        <taxon>Poales</taxon>
        <taxon>Poaceae</taxon>
        <taxon>BOP clade</taxon>
        <taxon>Oryzoideae</taxon>
        <taxon>Oryzeae</taxon>
        <taxon>Oryzinae</taxon>
        <taxon>Leersia</taxon>
    </lineage>
</organism>
<dbReference type="GO" id="GO:0035097">
    <property type="term" value="C:histone methyltransferase complex"/>
    <property type="evidence" value="ECO:0007669"/>
    <property type="project" value="TreeGrafter"/>
</dbReference>
<evidence type="ECO:0000256" key="1">
    <source>
        <dbReference type="ARBA" id="ARBA00004123"/>
    </source>
</evidence>
<dbReference type="Proteomes" id="UP000032180">
    <property type="component" value="Chromosome 9"/>
</dbReference>
<keyword evidence="18" id="KW-1185">Reference proteome</keyword>
<feature type="domain" description="Post-SET" evidence="16">
    <location>
        <begin position="1649"/>
        <end position="1665"/>
    </location>
</feature>
<proteinExistence type="predicted"/>
<dbReference type="Gene3D" id="2.170.270.10">
    <property type="entry name" value="SET domain"/>
    <property type="match status" value="1"/>
</dbReference>
<evidence type="ECO:0000256" key="2">
    <source>
        <dbReference type="ARBA" id="ARBA00022603"/>
    </source>
</evidence>
<feature type="region of interest" description="Disordered" evidence="13">
    <location>
        <begin position="902"/>
        <end position="925"/>
    </location>
</feature>